<evidence type="ECO:0008006" key="3">
    <source>
        <dbReference type="Google" id="ProtNLM"/>
    </source>
</evidence>
<sequence>MPRSPVTDQLLALLLVFLLGWFWLDASRAREMAVGLAQRACQERDVQLLDQAVALHRLGLRWRPQGLRIRRVYRFEFSEEGIGRRTGYLVLLGLHLVDLSLGLPKASDDA</sequence>
<dbReference type="AlphaFoldDB" id="A0AAJ0UIT1"/>
<comment type="caution">
    <text evidence="1">The sequence shown here is derived from an EMBL/GenBank/DDBJ whole genome shotgun (WGS) entry which is preliminary data.</text>
</comment>
<dbReference type="Pfam" id="PF11743">
    <property type="entry name" value="DUF3301"/>
    <property type="match status" value="1"/>
</dbReference>
<evidence type="ECO:0000313" key="1">
    <source>
        <dbReference type="EMBL" id="MBK5932048.1"/>
    </source>
</evidence>
<keyword evidence="2" id="KW-1185">Reference proteome</keyword>
<organism evidence="1 2">
    <name type="scientific">Halochromatium salexigens</name>
    <name type="common">Chromatium salexigens</name>
    <dbReference type="NCBI Taxonomy" id="49447"/>
    <lineage>
        <taxon>Bacteria</taxon>
        <taxon>Pseudomonadati</taxon>
        <taxon>Pseudomonadota</taxon>
        <taxon>Gammaproteobacteria</taxon>
        <taxon>Chromatiales</taxon>
        <taxon>Chromatiaceae</taxon>
        <taxon>Halochromatium</taxon>
    </lineage>
</organism>
<reference evidence="1" key="2">
    <citation type="journal article" date="2020" name="Microorganisms">
        <title>Osmotic Adaptation and Compatible Solute Biosynthesis of Phototrophic Bacteria as Revealed from Genome Analyses.</title>
        <authorList>
            <person name="Imhoff J.F."/>
            <person name="Rahn T."/>
            <person name="Kunzel S."/>
            <person name="Keller A."/>
            <person name="Neulinger S.C."/>
        </authorList>
    </citation>
    <scope>NUCLEOTIDE SEQUENCE</scope>
    <source>
        <strain evidence="1">DSM 4395</strain>
    </source>
</reference>
<accession>A0AAJ0UIT1</accession>
<protein>
    <recommendedName>
        <fullName evidence="3">DUF3301 domain-containing protein</fullName>
    </recommendedName>
</protein>
<reference evidence="1" key="1">
    <citation type="submission" date="2017-05" db="EMBL/GenBank/DDBJ databases">
        <authorList>
            <person name="Imhoff J.F."/>
            <person name="Rahn T."/>
            <person name="Kuenzel S."/>
            <person name="Neulinger S.C."/>
        </authorList>
    </citation>
    <scope>NUCLEOTIDE SEQUENCE</scope>
    <source>
        <strain evidence="1">DSM 4395</strain>
    </source>
</reference>
<proteinExistence type="predicted"/>
<evidence type="ECO:0000313" key="2">
    <source>
        <dbReference type="Proteomes" id="UP001296967"/>
    </source>
</evidence>
<dbReference type="InterPro" id="IPR021732">
    <property type="entry name" value="DUF3301"/>
</dbReference>
<dbReference type="EMBL" id="NHSF01000074">
    <property type="protein sequence ID" value="MBK5932048.1"/>
    <property type="molecule type" value="Genomic_DNA"/>
</dbReference>
<dbReference type="Proteomes" id="UP001296967">
    <property type="component" value="Unassembled WGS sequence"/>
</dbReference>
<name>A0AAJ0UIT1_HALSE</name>
<gene>
    <name evidence="1" type="ORF">CCR82_16290</name>
</gene>